<dbReference type="AlphaFoldDB" id="A0A2A6BI38"/>
<reference evidence="2" key="1">
    <citation type="journal article" date="2008" name="Nat. Genet.">
        <title>The Pristionchus pacificus genome provides a unique perspective on nematode lifestyle and parasitism.</title>
        <authorList>
            <person name="Dieterich C."/>
            <person name="Clifton S.W."/>
            <person name="Schuster L.N."/>
            <person name="Chinwalla A."/>
            <person name="Delehaunty K."/>
            <person name="Dinkelacker I."/>
            <person name="Fulton L."/>
            <person name="Fulton R."/>
            <person name="Godfrey J."/>
            <person name="Minx P."/>
            <person name="Mitreva M."/>
            <person name="Roeseler W."/>
            <person name="Tian H."/>
            <person name="Witte H."/>
            <person name="Yang S.P."/>
            <person name="Wilson R.K."/>
            <person name="Sommer R.J."/>
        </authorList>
    </citation>
    <scope>NUCLEOTIDE SEQUENCE [LARGE SCALE GENOMIC DNA]</scope>
    <source>
        <strain evidence="2">PS312</strain>
    </source>
</reference>
<dbReference type="SUPFAM" id="SSF52833">
    <property type="entry name" value="Thioredoxin-like"/>
    <property type="match status" value="1"/>
</dbReference>
<accession>A0A2A6BI38</accession>
<evidence type="ECO:0000313" key="2">
    <source>
        <dbReference type="Proteomes" id="UP000005239"/>
    </source>
</evidence>
<dbReference type="Gene3D" id="3.40.30.10">
    <property type="entry name" value="Glutaredoxin"/>
    <property type="match status" value="1"/>
</dbReference>
<reference evidence="1" key="2">
    <citation type="submission" date="2022-06" db="UniProtKB">
        <authorList>
            <consortium name="EnsemblMetazoa"/>
        </authorList>
    </citation>
    <scope>IDENTIFICATION</scope>
    <source>
        <strain evidence="1">PS312</strain>
    </source>
</reference>
<dbReference type="GO" id="GO:0004364">
    <property type="term" value="F:glutathione transferase activity"/>
    <property type="evidence" value="ECO:0000318"/>
    <property type="project" value="GO_Central"/>
</dbReference>
<proteinExistence type="predicted"/>
<dbReference type="GO" id="GO:0004602">
    <property type="term" value="F:glutathione peroxidase activity"/>
    <property type="evidence" value="ECO:0000318"/>
    <property type="project" value="GO_Central"/>
</dbReference>
<sequence length="257" mass="29296">MSSKSLVKFFFDINSPYSYVGFELLSRLCSAHSSSLAVQWTPVRIPAIFKKLKATSPFFVVPQKTAHLERDLRRQCDYYDIEMRVPEAAHLSAFLKAGNTVAAQRLIVAAGEDEDVELPPLIRALFARMWRDHLPMNEDGHLDEVFIKYFLFQQLKKKVGPREARPSLVPNSLLNRLKFVISHVLSSLHLPPSTISSLIAKSKTAEVKQRFIDNTQEVIDDGAFGLPWMNVYRPNESAHESFFGSDRFHLIEKHLGL</sequence>
<dbReference type="InterPro" id="IPR001853">
    <property type="entry name" value="DSBA-like_thioredoxin_dom"/>
</dbReference>
<accession>A0A8R1YJW5</accession>
<dbReference type="GO" id="GO:0005777">
    <property type="term" value="C:peroxisome"/>
    <property type="evidence" value="ECO:0000318"/>
    <property type="project" value="GO_Central"/>
</dbReference>
<dbReference type="InterPro" id="IPR036249">
    <property type="entry name" value="Thioredoxin-like_sf"/>
</dbReference>
<keyword evidence="2" id="KW-1185">Reference proteome</keyword>
<dbReference type="GO" id="GO:0005739">
    <property type="term" value="C:mitochondrion"/>
    <property type="evidence" value="ECO:0000318"/>
    <property type="project" value="GO_Central"/>
</dbReference>
<dbReference type="OrthoDB" id="4664297at2759"/>
<dbReference type="InterPro" id="IPR014440">
    <property type="entry name" value="HCCAis_GSTk"/>
</dbReference>
<organism evidence="1 2">
    <name type="scientific">Pristionchus pacificus</name>
    <name type="common">Parasitic nematode worm</name>
    <dbReference type="NCBI Taxonomy" id="54126"/>
    <lineage>
        <taxon>Eukaryota</taxon>
        <taxon>Metazoa</taxon>
        <taxon>Ecdysozoa</taxon>
        <taxon>Nematoda</taxon>
        <taxon>Chromadorea</taxon>
        <taxon>Rhabditida</taxon>
        <taxon>Rhabditina</taxon>
        <taxon>Diplogasteromorpha</taxon>
        <taxon>Diplogasteroidea</taxon>
        <taxon>Neodiplogasteridae</taxon>
        <taxon>Pristionchus</taxon>
    </lineage>
</organism>
<protein>
    <submittedName>
        <fullName evidence="1">DSBA domain-containing protein</fullName>
    </submittedName>
</protein>
<name>A0A2A6BI38_PRIPA</name>
<dbReference type="EnsemblMetazoa" id="PPA27587.1">
    <property type="protein sequence ID" value="PPA27587.1"/>
    <property type="gene ID" value="WBGene00117141"/>
</dbReference>
<gene>
    <name evidence="1" type="primary">WBGene00117141</name>
</gene>
<dbReference type="PANTHER" id="PTHR42943">
    <property type="entry name" value="GLUTATHIONE S-TRANSFERASE KAPPA"/>
    <property type="match status" value="1"/>
</dbReference>
<dbReference type="InterPro" id="IPR051924">
    <property type="entry name" value="GST_Kappa/NadH"/>
</dbReference>
<dbReference type="Proteomes" id="UP000005239">
    <property type="component" value="Unassembled WGS sequence"/>
</dbReference>
<dbReference type="GO" id="GO:0006749">
    <property type="term" value="P:glutathione metabolic process"/>
    <property type="evidence" value="ECO:0000318"/>
    <property type="project" value="GO_Central"/>
</dbReference>
<evidence type="ECO:0000313" key="1">
    <source>
        <dbReference type="EnsemblMetazoa" id="PPA27587.1"/>
    </source>
</evidence>
<dbReference type="PANTHER" id="PTHR42943:SF2">
    <property type="entry name" value="GLUTATHIONE S-TRANSFERASE KAPPA 1"/>
    <property type="match status" value="1"/>
</dbReference>
<dbReference type="Pfam" id="PF01323">
    <property type="entry name" value="DSBA"/>
    <property type="match status" value="1"/>
</dbReference>
<dbReference type="PIRSF" id="PIRSF006386">
    <property type="entry name" value="HCCAis_GSTk"/>
    <property type="match status" value="1"/>
</dbReference>